<evidence type="ECO:0000256" key="5">
    <source>
        <dbReference type="SAM" id="Phobius"/>
    </source>
</evidence>
<evidence type="ECO:0000313" key="8">
    <source>
        <dbReference type="Proteomes" id="UP000282832"/>
    </source>
</evidence>
<dbReference type="SUPFAM" id="SSF103473">
    <property type="entry name" value="MFS general substrate transporter"/>
    <property type="match status" value="1"/>
</dbReference>
<dbReference type="PROSITE" id="PS00216">
    <property type="entry name" value="SUGAR_TRANSPORT_1"/>
    <property type="match status" value="1"/>
</dbReference>
<dbReference type="RefSeq" id="WP_127801975.1">
    <property type="nucleotide sequence ID" value="NZ_SACY01000001.1"/>
</dbReference>
<feature type="transmembrane region" description="Helical" evidence="5">
    <location>
        <begin position="172"/>
        <end position="193"/>
    </location>
</feature>
<feature type="domain" description="Major facilitator superfamily (MFS) profile" evidence="6">
    <location>
        <begin position="19"/>
        <end position="400"/>
    </location>
</feature>
<evidence type="ECO:0000256" key="1">
    <source>
        <dbReference type="ARBA" id="ARBA00004141"/>
    </source>
</evidence>
<dbReference type="Pfam" id="PF07690">
    <property type="entry name" value="MFS_1"/>
    <property type="match status" value="1"/>
</dbReference>
<protein>
    <submittedName>
        <fullName evidence="7">MFS transporter</fullName>
    </submittedName>
</protein>
<feature type="transmembrane region" description="Helical" evidence="5">
    <location>
        <begin position="224"/>
        <end position="243"/>
    </location>
</feature>
<dbReference type="PANTHER" id="PTHR23508">
    <property type="entry name" value="CARBOXYLIC ACID TRANSPORTER PROTEIN HOMOLOG"/>
    <property type="match status" value="1"/>
</dbReference>
<dbReference type="CDD" id="cd17365">
    <property type="entry name" value="MFS_PcaK_like"/>
    <property type="match status" value="1"/>
</dbReference>
<dbReference type="EMBL" id="SACY01000001">
    <property type="protein sequence ID" value="RVU26422.1"/>
    <property type="molecule type" value="Genomic_DNA"/>
</dbReference>
<evidence type="ECO:0000259" key="6">
    <source>
        <dbReference type="PROSITE" id="PS50850"/>
    </source>
</evidence>
<dbReference type="Gene3D" id="1.20.1250.20">
    <property type="entry name" value="MFS general substrate transporter like domains"/>
    <property type="match status" value="2"/>
</dbReference>
<gene>
    <name evidence="7" type="ORF">EOJ36_00040</name>
</gene>
<comment type="caution">
    <text evidence="7">The sequence shown here is derived from an EMBL/GenBank/DDBJ whole genome shotgun (WGS) entry which is preliminary data.</text>
</comment>
<dbReference type="InterPro" id="IPR020846">
    <property type="entry name" value="MFS_dom"/>
</dbReference>
<keyword evidence="3 5" id="KW-1133">Transmembrane helix</keyword>
<feature type="transmembrane region" description="Helical" evidence="5">
    <location>
        <begin position="12"/>
        <end position="28"/>
    </location>
</feature>
<dbReference type="Proteomes" id="UP000282832">
    <property type="component" value="Unassembled WGS sequence"/>
</dbReference>
<name>A0A437PW10_9BACT</name>
<keyword evidence="4 5" id="KW-0472">Membrane</keyword>
<sequence>MNKIVQKKDLPMSGFQILMVALCFFMNFNDGIDVLIVSFSSSEIIKEFGLSKTEMGYIFSAGLAGMTLGCFFLAPQADKYGRRNIFLISLLMVSLGMFGVSFSTSYLPLLAWRFLTGLGIGGILPTITTTAAEYSNEKYRDFNVGLIQAGWPIGAILTGLICADLIPAEGWHFAFLLAGCFSAFMTVLVFLFMKDSEEFKHKQIEEQGAKVLLTPEFKPITIRLWVAAFFGFMTLYTVMSWVPNIAKDSGMPFELATYVGIALNIGAALGSSSIGAIGSRFGLKRTHFAYMLLAFAVMQLYAFLPLTTALIFILVLFIGMFAQGGFNGIWPILSRIYPTQFRATGVGYTVGIGRLGAILGPAVFGILSDMQLGNSLLFVLFSIPLLVMGFIIRSISSDKI</sequence>
<keyword evidence="8" id="KW-1185">Reference proteome</keyword>
<dbReference type="InterPro" id="IPR005829">
    <property type="entry name" value="Sugar_transporter_CS"/>
</dbReference>
<feature type="transmembrane region" description="Helical" evidence="5">
    <location>
        <begin position="345"/>
        <end position="367"/>
    </location>
</feature>
<reference evidence="7 8" key="1">
    <citation type="submission" date="2019-01" db="EMBL/GenBank/DDBJ databases">
        <authorList>
            <person name="Chen W.-M."/>
        </authorList>
    </citation>
    <scope>NUCLEOTIDE SEQUENCE [LARGE SCALE GENOMIC DNA]</scope>
    <source>
        <strain evidence="7 8">FSY-15</strain>
    </source>
</reference>
<dbReference type="PANTHER" id="PTHR23508:SF10">
    <property type="entry name" value="CARBOXYLIC ACID TRANSPORTER PROTEIN HOMOLOG"/>
    <property type="match status" value="1"/>
</dbReference>
<dbReference type="GO" id="GO:0005886">
    <property type="term" value="C:plasma membrane"/>
    <property type="evidence" value="ECO:0007669"/>
    <property type="project" value="TreeGrafter"/>
</dbReference>
<feature type="transmembrane region" description="Helical" evidence="5">
    <location>
        <begin position="310"/>
        <end position="333"/>
    </location>
</feature>
<evidence type="ECO:0000256" key="3">
    <source>
        <dbReference type="ARBA" id="ARBA00022989"/>
    </source>
</evidence>
<evidence type="ECO:0000256" key="4">
    <source>
        <dbReference type="ARBA" id="ARBA00023136"/>
    </source>
</evidence>
<dbReference type="GO" id="GO:0046943">
    <property type="term" value="F:carboxylic acid transmembrane transporter activity"/>
    <property type="evidence" value="ECO:0007669"/>
    <property type="project" value="TreeGrafter"/>
</dbReference>
<feature type="transmembrane region" description="Helical" evidence="5">
    <location>
        <begin position="255"/>
        <end position="276"/>
    </location>
</feature>
<evidence type="ECO:0000313" key="7">
    <source>
        <dbReference type="EMBL" id="RVU26422.1"/>
    </source>
</evidence>
<proteinExistence type="predicted"/>
<dbReference type="InterPro" id="IPR011701">
    <property type="entry name" value="MFS"/>
</dbReference>
<feature type="transmembrane region" description="Helical" evidence="5">
    <location>
        <begin position="373"/>
        <end position="392"/>
    </location>
</feature>
<comment type="subcellular location">
    <subcellularLocation>
        <location evidence="1">Membrane</location>
        <topology evidence="1">Multi-pass membrane protein</topology>
    </subcellularLocation>
</comment>
<organism evidence="7 8">
    <name type="scientific">Sandaracinomonas limnophila</name>
    <dbReference type="NCBI Taxonomy" id="1862386"/>
    <lineage>
        <taxon>Bacteria</taxon>
        <taxon>Pseudomonadati</taxon>
        <taxon>Bacteroidota</taxon>
        <taxon>Cytophagia</taxon>
        <taxon>Cytophagales</taxon>
        <taxon>Flectobacillaceae</taxon>
        <taxon>Sandaracinomonas</taxon>
    </lineage>
</organism>
<dbReference type="AlphaFoldDB" id="A0A437PW10"/>
<dbReference type="OrthoDB" id="9787026at2"/>
<feature type="transmembrane region" description="Helical" evidence="5">
    <location>
        <begin position="85"/>
        <end position="104"/>
    </location>
</feature>
<feature type="transmembrane region" description="Helical" evidence="5">
    <location>
        <begin position="110"/>
        <end position="132"/>
    </location>
</feature>
<feature type="transmembrane region" description="Helical" evidence="5">
    <location>
        <begin position="55"/>
        <end position="73"/>
    </location>
</feature>
<feature type="transmembrane region" description="Helical" evidence="5">
    <location>
        <begin position="144"/>
        <end position="166"/>
    </location>
</feature>
<dbReference type="InterPro" id="IPR036259">
    <property type="entry name" value="MFS_trans_sf"/>
</dbReference>
<keyword evidence="2 5" id="KW-0812">Transmembrane</keyword>
<accession>A0A437PW10</accession>
<dbReference type="PROSITE" id="PS50850">
    <property type="entry name" value="MFS"/>
    <property type="match status" value="1"/>
</dbReference>
<evidence type="ECO:0000256" key="2">
    <source>
        <dbReference type="ARBA" id="ARBA00022692"/>
    </source>
</evidence>